<accession>A0A381NBQ2</accession>
<evidence type="ECO:0000256" key="3">
    <source>
        <dbReference type="ARBA" id="ARBA00022777"/>
    </source>
</evidence>
<dbReference type="PANTHER" id="PTHR23359">
    <property type="entry name" value="NUCLEOTIDE KINASE"/>
    <property type="match status" value="1"/>
</dbReference>
<keyword evidence="3" id="KW-0418">Kinase</keyword>
<dbReference type="GO" id="GO:0005524">
    <property type="term" value="F:ATP binding"/>
    <property type="evidence" value="ECO:0007669"/>
    <property type="project" value="InterPro"/>
</dbReference>
<evidence type="ECO:0000256" key="2">
    <source>
        <dbReference type="ARBA" id="ARBA00022741"/>
    </source>
</evidence>
<reference evidence="4" key="1">
    <citation type="submission" date="2018-05" db="EMBL/GenBank/DDBJ databases">
        <authorList>
            <person name="Lanie J.A."/>
            <person name="Ng W.-L."/>
            <person name="Kazmierczak K.M."/>
            <person name="Andrzejewski T.M."/>
            <person name="Davidsen T.M."/>
            <person name="Wayne K.J."/>
            <person name="Tettelin H."/>
            <person name="Glass J.I."/>
            <person name="Rusch D."/>
            <person name="Podicherti R."/>
            <person name="Tsui H.-C.T."/>
            <person name="Winkler M.E."/>
        </authorList>
    </citation>
    <scope>NUCLEOTIDE SEQUENCE</scope>
</reference>
<dbReference type="NCBIfam" id="NF011100">
    <property type="entry name" value="PRK14527.1"/>
    <property type="match status" value="1"/>
</dbReference>
<dbReference type="PRINTS" id="PR00094">
    <property type="entry name" value="ADENYLTKNASE"/>
</dbReference>
<sequence>MASETVPINLVLLGPPGAGKGTQAVTFAERYEIPKISTGDILRDAVQSGSDLGQRAETIMNAGSLVDDQLMIAIVRERLTRSDVVRGFVLDGFPRTVAQATALDEVMVDRGELLVVEIAVPDEALVERVVRRRVCDQCGNVTSVAAGMERRCAKCGGELVVRSDDAESTVRERLRVYAEETHPLVDYYSGRPAFRSVDGNQPATIVETALGEAVHDILGASTVVGAASEGSTG</sequence>
<dbReference type="NCBIfam" id="TIGR01351">
    <property type="entry name" value="adk"/>
    <property type="match status" value="1"/>
</dbReference>
<evidence type="ECO:0000313" key="4">
    <source>
        <dbReference type="EMBL" id="SUZ52031.1"/>
    </source>
</evidence>
<name>A0A381NBQ2_9ZZZZ</name>
<gene>
    <name evidence="4" type="ORF">METZ01_LOCUS4885</name>
</gene>
<dbReference type="NCBIfam" id="NF001381">
    <property type="entry name" value="PRK00279.1-3"/>
    <property type="match status" value="1"/>
</dbReference>
<dbReference type="CDD" id="cd01428">
    <property type="entry name" value="ADK"/>
    <property type="match status" value="1"/>
</dbReference>
<evidence type="ECO:0008006" key="5">
    <source>
        <dbReference type="Google" id="ProtNLM"/>
    </source>
</evidence>
<dbReference type="SUPFAM" id="SSF52540">
    <property type="entry name" value="P-loop containing nucleoside triphosphate hydrolases"/>
    <property type="match status" value="1"/>
</dbReference>
<dbReference type="PROSITE" id="PS00113">
    <property type="entry name" value="ADENYLATE_KINASE"/>
    <property type="match status" value="1"/>
</dbReference>
<dbReference type="EMBL" id="UINC01000253">
    <property type="protein sequence ID" value="SUZ52031.1"/>
    <property type="molecule type" value="Genomic_DNA"/>
</dbReference>
<dbReference type="InterPro" id="IPR033690">
    <property type="entry name" value="Adenylat_kinase_CS"/>
</dbReference>
<keyword evidence="1" id="KW-0808">Transferase</keyword>
<dbReference type="Pfam" id="PF00406">
    <property type="entry name" value="ADK"/>
    <property type="match status" value="1"/>
</dbReference>
<dbReference type="InterPro" id="IPR000850">
    <property type="entry name" value="Adenylat/UMP-CMP_kin"/>
</dbReference>
<dbReference type="HAMAP" id="MF_00235">
    <property type="entry name" value="Adenylate_kinase_Adk"/>
    <property type="match status" value="1"/>
</dbReference>
<organism evidence="4">
    <name type="scientific">marine metagenome</name>
    <dbReference type="NCBI Taxonomy" id="408172"/>
    <lineage>
        <taxon>unclassified sequences</taxon>
        <taxon>metagenomes</taxon>
        <taxon>ecological metagenomes</taxon>
    </lineage>
</organism>
<dbReference type="InterPro" id="IPR027417">
    <property type="entry name" value="P-loop_NTPase"/>
</dbReference>
<dbReference type="Gene3D" id="3.40.50.300">
    <property type="entry name" value="P-loop containing nucleotide triphosphate hydrolases"/>
    <property type="match status" value="1"/>
</dbReference>
<dbReference type="FunFam" id="3.40.50.300:FF:000106">
    <property type="entry name" value="Adenylate kinase mitochondrial"/>
    <property type="match status" value="1"/>
</dbReference>
<keyword evidence="2" id="KW-0547">Nucleotide-binding</keyword>
<protein>
    <recommendedName>
        <fullName evidence="5">Adenylate kinase active site lid domain-containing protein</fullName>
    </recommendedName>
</protein>
<evidence type="ECO:0000256" key="1">
    <source>
        <dbReference type="ARBA" id="ARBA00022679"/>
    </source>
</evidence>
<dbReference type="InterPro" id="IPR006259">
    <property type="entry name" value="Adenyl_kin_sub"/>
</dbReference>
<dbReference type="AlphaFoldDB" id="A0A381NBQ2"/>
<dbReference type="GO" id="GO:0004017">
    <property type="term" value="F:AMP kinase activity"/>
    <property type="evidence" value="ECO:0007669"/>
    <property type="project" value="InterPro"/>
</dbReference>
<proteinExistence type="inferred from homology"/>